<sequence>MQAMTERLEAMLAQGTDNMLLRFTLGKTYAEHEQFDAALPHLRAALDFDPTYSVAWKWLGKTLQGQGDRAGARQAWESGLAAAQSRGDQQVVKELQVFLRRLAREDAAQQGG</sequence>
<evidence type="ECO:0008006" key="4">
    <source>
        <dbReference type="Google" id="ProtNLM"/>
    </source>
</evidence>
<dbReference type="Gene3D" id="1.25.40.10">
    <property type="entry name" value="Tetratricopeptide repeat domain"/>
    <property type="match status" value="1"/>
</dbReference>
<dbReference type="InterPro" id="IPR011990">
    <property type="entry name" value="TPR-like_helical_dom_sf"/>
</dbReference>
<accession>A0ABX4FIA1</accession>
<dbReference type="Proteomes" id="UP000216524">
    <property type="component" value="Unassembled WGS sequence"/>
</dbReference>
<keyword evidence="1" id="KW-0802">TPR repeat</keyword>
<keyword evidence="3" id="KW-1185">Reference proteome</keyword>
<evidence type="ECO:0000256" key="1">
    <source>
        <dbReference type="PROSITE-ProRule" id="PRU00339"/>
    </source>
</evidence>
<organism evidence="2 3">
    <name type="scientific">Bordetella genomosp. 6</name>
    <dbReference type="NCBI Taxonomy" id="463024"/>
    <lineage>
        <taxon>Bacteria</taxon>
        <taxon>Pseudomonadati</taxon>
        <taxon>Pseudomonadota</taxon>
        <taxon>Betaproteobacteria</taxon>
        <taxon>Burkholderiales</taxon>
        <taxon>Alcaligenaceae</taxon>
        <taxon>Bordetella</taxon>
    </lineage>
</organism>
<protein>
    <recommendedName>
        <fullName evidence="4">Tetratricopeptide repeat protein</fullName>
    </recommendedName>
</protein>
<name>A0ABX4FIA1_9BORD</name>
<feature type="repeat" description="TPR" evidence="1">
    <location>
        <begin position="19"/>
        <end position="52"/>
    </location>
</feature>
<dbReference type="Pfam" id="PF14559">
    <property type="entry name" value="TPR_19"/>
    <property type="match status" value="1"/>
</dbReference>
<proteinExistence type="predicted"/>
<evidence type="ECO:0000313" key="3">
    <source>
        <dbReference type="Proteomes" id="UP000216524"/>
    </source>
</evidence>
<gene>
    <name evidence="2" type="ORF">CAL23_09800</name>
</gene>
<dbReference type="RefSeq" id="WP_080699726.1">
    <property type="nucleotide sequence ID" value="NZ_NEVV01000001.1"/>
</dbReference>
<evidence type="ECO:0000313" key="2">
    <source>
        <dbReference type="EMBL" id="OZI81966.1"/>
    </source>
</evidence>
<reference evidence="2 3" key="1">
    <citation type="submission" date="2017-05" db="EMBL/GenBank/DDBJ databases">
        <title>Complete and WGS of Bordetella genogroups.</title>
        <authorList>
            <person name="Spilker T."/>
            <person name="Lipuma J."/>
        </authorList>
    </citation>
    <scope>NUCLEOTIDE SEQUENCE [LARGE SCALE GENOMIC DNA]</scope>
    <source>
        <strain evidence="2 3">AU3139</strain>
    </source>
</reference>
<dbReference type="InterPro" id="IPR019734">
    <property type="entry name" value="TPR_rpt"/>
</dbReference>
<dbReference type="SUPFAM" id="SSF48452">
    <property type="entry name" value="TPR-like"/>
    <property type="match status" value="1"/>
</dbReference>
<comment type="caution">
    <text evidence="2">The sequence shown here is derived from an EMBL/GenBank/DDBJ whole genome shotgun (WGS) entry which is preliminary data.</text>
</comment>
<dbReference type="EMBL" id="NEVV01000001">
    <property type="protein sequence ID" value="OZI81966.1"/>
    <property type="molecule type" value="Genomic_DNA"/>
</dbReference>
<dbReference type="PROSITE" id="PS50005">
    <property type="entry name" value="TPR"/>
    <property type="match status" value="1"/>
</dbReference>